<name>A0AB38BGL4_9LACT</name>
<evidence type="ECO:0000259" key="8">
    <source>
        <dbReference type="Pfam" id="PF06414"/>
    </source>
</evidence>
<dbReference type="EMBL" id="FOQC01000008">
    <property type="protein sequence ID" value="SFH67023.1"/>
    <property type="molecule type" value="Genomic_DNA"/>
</dbReference>
<evidence type="ECO:0000256" key="3">
    <source>
        <dbReference type="ARBA" id="ARBA00022649"/>
    </source>
</evidence>
<evidence type="ECO:0000313" key="9">
    <source>
        <dbReference type="EMBL" id="SBO15703.1"/>
    </source>
</evidence>
<evidence type="ECO:0000313" key="10">
    <source>
        <dbReference type="EMBL" id="SFH67023.1"/>
    </source>
</evidence>
<comment type="caution">
    <text evidence="10">The sequence shown here is derived from an EMBL/GenBank/DDBJ whole genome shotgun (WGS) entry which is preliminary data.</text>
</comment>
<evidence type="ECO:0000256" key="6">
    <source>
        <dbReference type="ARBA" id="ARBA00032897"/>
    </source>
</evidence>
<evidence type="ECO:0000256" key="7">
    <source>
        <dbReference type="ARBA" id="ARBA00048178"/>
    </source>
</evidence>
<dbReference type="AlphaFoldDB" id="A0AB38BGL4"/>
<proteinExistence type="inferred from homology"/>
<organism evidence="10 12">
    <name type="scientific">Trichococcus flocculiformis</name>
    <dbReference type="NCBI Taxonomy" id="82803"/>
    <lineage>
        <taxon>Bacteria</taxon>
        <taxon>Bacillati</taxon>
        <taxon>Bacillota</taxon>
        <taxon>Bacilli</taxon>
        <taxon>Lactobacillales</taxon>
        <taxon>Carnobacteriaceae</taxon>
        <taxon>Trichococcus</taxon>
    </lineage>
</organism>
<dbReference type="InterPro" id="IPR027417">
    <property type="entry name" value="P-loop_NTPase"/>
</dbReference>
<dbReference type="GO" id="GO:0016301">
    <property type="term" value="F:kinase activity"/>
    <property type="evidence" value="ECO:0007669"/>
    <property type="project" value="InterPro"/>
</dbReference>
<reference evidence="9 11" key="1">
    <citation type="submission" date="2016-02" db="EMBL/GenBank/DDBJ databases">
        <authorList>
            <person name="Strepis N."/>
        </authorList>
    </citation>
    <scope>NUCLEOTIDE SEQUENCE [LARGE SCALE GENOMIC DNA]</scope>
    <source>
        <strain evidence="9">Trichococcus flocculiformis</strain>
    </source>
</reference>
<dbReference type="SUPFAM" id="SSF52540">
    <property type="entry name" value="P-loop containing nucleoside triphosphate hydrolases"/>
    <property type="match status" value="1"/>
</dbReference>
<evidence type="ECO:0000256" key="4">
    <source>
        <dbReference type="ARBA" id="ARBA00022741"/>
    </source>
</evidence>
<dbReference type="Proteomes" id="UP000199686">
    <property type="component" value="Unassembled WGS sequence"/>
</dbReference>
<dbReference type="GO" id="GO:0005524">
    <property type="term" value="F:ATP binding"/>
    <property type="evidence" value="ECO:0007669"/>
    <property type="project" value="UniProtKB-KW"/>
</dbReference>
<dbReference type="Pfam" id="PF06414">
    <property type="entry name" value="Zeta_toxin"/>
    <property type="match status" value="1"/>
</dbReference>
<gene>
    <name evidence="10" type="ORF">SAMN04488507_100823</name>
    <name evidence="9" type="ORF">TFLO_1264</name>
</gene>
<comment type="catalytic activity">
    <reaction evidence="7">
        <text>UDP-N-acetyl-alpha-D-glucosamine + ATP = UDP-N-acetyl-alpha-D-glucosamine 3'-phosphate + ADP + H(+)</text>
        <dbReference type="Rhea" id="RHEA:32671"/>
        <dbReference type="ChEBI" id="CHEBI:15378"/>
        <dbReference type="ChEBI" id="CHEBI:30616"/>
        <dbReference type="ChEBI" id="CHEBI:57705"/>
        <dbReference type="ChEBI" id="CHEBI:64353"/>
        <dbReference type="ChEBI" id="CHEBI:456216"/>
        <dbReference type="EC" id="2.7.1.176"/>
    </reaction>
</comment>
<sequence length="227" mass="25473">MGDNMMDDSVSFAKSHKKEFIAKVVDGQIPAAKKTAIFMAGSPGAGKTEVATALEEMLSNICMIDADVFRSQFPEYNGSNSSDFQAGASLLVEYSLDYVLKKGYSFILDGTFAIGKSIENIERALKRDYLTTIYYVFQDPVIAWNFTKQREISEGRHVPKERFISAFINSRENISKVTKKFGDLVEVIIVIKDYRNEISEIASGIDNLELILPKTYSFKELEALLDD</sequence>
<feature type="domain" description="Zeta toxin" evidence="8">
    <location>
        <begin position="30"/>
        <end position="194"/>
    </location>
</feature>
<protein>
    <recommendedName>
        <fullName evidence="6">UDP-N-acetylglucosamine kinase</fullName>
        <ecNumber evidence="2">2.7.1.176</ecNumber>
    </recommendedName>
    <alternativeName>
        <fullName evidence="6">UDP-N-acetylglucosamine kinase</fullName>
    </alternativeName>
</protein>
<keyword evidence="4" id="KW-0547">Nucleotide-binding</keyword>
<dbReference type="InterPro" id="IPR010488">
    <property type="entry name" value="Zeta_toxin_domain"/>
</dbReference>
<evidence type="ECO:0000256" key="5">
    <source>
        <dbReference type="ARBA" id="ARBA00022840"/>
    </source>
</evidence>
<evidence type="ECO:0000256" key="2">
    <source>
        <dbReference type="ARBA" id="ARBA00011963"/>
    </source>
</evidence>
<keyword evidence="11" id="KW-1185">Reference proteome</keyword>
<keyword evidence="5" id="KW-0067">ATP-binding</keyword>
<accession>A0AB38BGL4</accession>
<reference evidence="10 12" key="2">
    <citation type="submission" date="2016-10" db="EMBL/GenBank/DDBJ databases">
        <authorList>
            <person name="Varghese N."/>
            <person name="Submissions S."/>
        </authorList>
    </citation>
    <scope>NUCLEOTIDE SEQUENCE [LARGE SCALE GENOMIC DNA]</scope>
    <source>
        <strain evidence="10 12">DSM 2094</strain>
    </source>
</reference>
<evidence type="ECO:0000313" key="11">
    <source>
        <dbReference type="Proteomes" id="UP000195947"/>
    </source>
</evidence>
<dbReference type="EMBL" id="FJMZ01000010">
    <property type="protein sequence ID" value="SBO15703.1"/>
    <property type="molecule type" value="Genomic_DNA"/>
</dbReference>
<keyword evidence="3" id="KW-1277">Toxin-antitoxin system</keyword>
<comment type="similarity">
    <text evidence="1">Belongs to the zeta toxin family.</text>
</comment>
<dbReference type="PANTHER" id="PTHR39206:SF1">
    <property type="entry name" value="SLL8004 PROTEIN"/>
    <property type="match status" value="1"/>
</dbReference>
<evidence type="ECO:0000256" key="1">
    <source>
        <dbReference type="ARBA" id="ARBA00009104"/>
    </source>
</evidence>
<dbReference type="PANTHER" id="PTHR39206">
    <property type="entry name" value="SLL8004 PROTEIN"/>
    <property type="match status" value="1"/>
</dbReference>
<dbReference type="EC" id="2.7.1.176" evidence="2"/>
<evidence type="ECO:0000313" key="12">
    <source>
        <dbReference type="Proteomes" id="UP000199686"/>
    </source>
</evidence>
<dbReference type="Proteomes" id="UP000195947">
    <property type="component" value="Unassembled WGS sequence"/>
</dbReference>
<dbReference type="Gene3D" id="3.40.50.300">
    <property type="entry name" value="P-loop containing nucleotide triphosphate hydrolases"/>
    <property type="match status" value="1"/>
</dbReference>